<proteinExistence type="predicted"/>
<evidence type="ECO:0000313" key="2">
    <source>
        <dbReference type="EMBL" id="OGG05860.1"/>
    </source>
</evidence>
<evidence type="ECO:0008006" key="4">
    <source>
        <dbReference type="Google" id="ProtNLM"/>
    </source>
</evidence>
<keyword evidence="1" id="KW-1133">Transmembrane helix</keyword>
<organism evidence="2 3">
    <name type="scientific">Candidatus Gottesmanbacteria bacterium RIFCSPHIGHO2_01_FULL_42_12</name>
    <dbReference type="NCBI Taxonomy" id="1798377"/>
    <lineage>
        <taxon>Bacteria</taxon>
        <taxon>Candidatus Gottesmaniibacteriota</taxon>
    </lineage>
</organism>
<sequence length="73" mass="8289">MEEDIKSLKAEIETIKLRNTRVEADKAWETSIFRLTVLSIITFIFSITVLYFVKTEEYLLSALSSTAGLIISS</sequence>
<reference evidence="2 3" key="1">
    <citation type="journal article" date="2016" name="Nat. Commun.">
        <title>Thousands of microbial genomes shed light on interconnected biogeochemical processes in an aquifer system.</title>
        <authorList>
            <person name="Anantharaman K."/>
            <person name="Brown C.T."/>
            <person name="Hug L.A."/>
            <person name="Sharon I."/>
            <person name="Castelle C.J."/>
            <person name="Probst A.J."/>
            <person name="Thomas B.C."/>
            <person name="Singh A."/>
            <person name="Wilkins M.J."/>
            <person name="Karaoz U."/>
            <person name="Brodie E.L."/>
            <person name="Williams K.H."/>
            <person name="Hubbard S.S."/>
            <person name="Banfield J.F."/>
        </authorList>
    </citation>
    <scope>NUCLEOTIDE SEQUENCE [LARGE SCALE GENOMIC DNA]</scope>
</reference>
<dbReference type="STRING" id="1798377.A2872_02570"/>
<evidence type="ECO:0000313" key="3">
    <source>
        <dbReference type="Proteomes" id="UP000178681"/>
    </source>
</evidence>
<keyword evidence="1" id="KW-0472">Membrane</keyword>
<keyword evidence="1" id="KW-0812">Transmembrane</keyword>
<protein>
    <recommendedName>
        <fullName evidence="4">DUF202 domain-containing protein</fullName>
    </recommendedName>
</protein>
<comment type="caution">
    <text evidence="2">The sequence shown here is derived from an EMBL/GenBank/DDBJ whole genome shotgun (WGS) entry which is preliminary data.</text>
</comment>
<feature type="transmembrane region" description="Helical" evidence="1">
    <location>
        <begin position="32"/>
        <end position="53"/>
    </location>
</feature>
<dbReference type="EMBL" id="MFJG01000026">
    <property type="protein sequence ID" value="OGG05860.1"/>
    <property type="molecule type" value="Genomic_DNA"/>
</dbReference>
<name>A0A1F5Z062_9BACT</name>
<dbReference type="Proteomes" id="UP000178681">
    <property type="component" value="Unassembled WGS sequence"/>
</dbReference>
<evidence type="ECO:0000256" key="1">
    <source>
        <dbReference type="SAM" id="Phobius"/>
    </source>
</evidence>
<gene>
    <name evidence="2" type="ORF">A2872_02570</name>
</gene>
<accession>A0A1F5Z062</accession>
<feature type="non-terminal residue" evidence="2">
    <location>
        <position position="73"/>
    </location>
</feature>
<dbReference type="AlphaFoldDB" id="A0A1F5Z062"/>